<dbReference type="PROSITE" id="PS51186">
    <property type="entry name" value="GNAT"/>
    <property type="match status" value="1"/>
</dbReference>
<dbReference type="InterPro" id="IPR000835">
    <property type="entry name" value="HTH_MarR-typ"/>
</dbReference>
<dbReference type="GO" id="GO:0003677">
    <property type="term" value="F:DNA binding"/>
    <property type="evidence" value="ECO:0007669"/>
    <property type="project" value="UniProtKB-KW"/>
</dbReference>
<dbReference type="PRINTS" id="PR00598">
    <property type="entry name" value="HTHMARR"/>
</dbReference>
<dbReference type="InterPro" id="IPR016181">
    <property type="entry name" value="Acyl_CoA_acyltransferase"/>
</dbReference>
<dbReference type="Pfam" id="PF00583">
    <property type="entry name" value="Acetyltransf_1"/>
    <property type="match status" value="1"/>
</dbReference>
<feature type="domain" description="HTH marR-type" evidence="2">
    <location>
        <begin position="1"/>
        <end position="136"/>
    </location>
</feature>
<dbReference type="PROSITE" id="PS50995">
    <property type="entry name" value="HTH_MARR_2"/>
    <property type="match status" value="1"/>
</dbReference>
<dbReference type="InterPro" id="IPR036388">
    <property type="entry name" value="WH-like_DNA-bd_sf"/>
</dbReference>
<dbReference type="STRING" id="683260.SAMN05421874_12119"/>
<dbReference type="SMART" id="SM00347">
    <property type="entry name" value="HTH_MARR"/>
    <property type="match status" value="1"/>
</dbReference>
<reference evidence="4 5" key="1">
    <citation type="submission" date="2016-10" db="EMBL/GenBank/DDBJ databases">
        <authorList>
            <person name="de Groot N.N."/>
        </authorList>
    </citation>
    <scope>NUCLEOTIDE SEQUENCE [LARGE SCALE GENOMIC DNA]</scope>
    <source>
        <strain evidence="4 5">CGMCC 4.5681</strain>
    </source>
</reference>
<dbReference type="PANTHER" id="PTHR13947:SF37">
    <property type="entry name" value="LD18367P"/>
    <property type="match status" value="1"/>
</dbReference>
<dbReference type="GO" id="GO:0008080">
    <property type="term" value="F:N-acetyltransferase activity"/>
    <property type="evidence" value="ECO:0007669"/>
    <property type="project" value="InterPro"/>
</dbReference>
<dbReference type="SUPFAM" id="SSF55729">
    <property type="entry name" value="Acyl-CoA N-acyltransferases (Nat)"/>
    <property type="match status" value="1"/>
</dbReference>
<dbReference type="RefSeq" id="WP_090770719.1">
    <property type="nucleotide sequence ID" value="NZ_FNFB01000021.1"/>
</dbReference>
<dbReference type="EMBL" id="FNFB01000021">
    <property type="protein sequence ID" value="SDL41144.1"/>
    <property type="molecule type" value="Genomic_DNA"/>
</dbReference>
<accession>A0A1G9JVG3</accession>
<dbReference type="Proteomes" id="UP000198683">
    <property type="component" value="Unassembled WGS sequence"/>
</dbReference>
<dbReference type="OrthoDB" id="273614at2"/>
<dbReference type="CDD" id="cd04301">
    <property type="entry name" value="NAT_SF"/>
    <property type="match status" value="1"/>
</dbReference>
<evidence type="ECO:0000259" key="3">
    <source>
        <dbReference type="PROSITE" id="PS51186"/>
    </source>
</evidence>
<dbReference type="Gene3D" id="3.40.630.30">
    <property type="match status" value="1"/>
</dbReference>
<name>A0A1G9JVG3_9ACTN</name>
<evidence type="ECO:0000313" key="4">
    <source>
        <dbReference type="EMBL" id="SDL41144.1"/>
    </source>
</evidence>
<dbReference type="PANTHER" id="PTHR13947">
    <property type="entry name" value="GNAT FAMILY N-ACETYLTRANSFERASE"/>
    <property type="match status" value="1"/>
</dbReference>
<proteinExistence type="predicted"/>
<dbReference type="SUPFAM" id="SSF46785">
    <property type="entry name" value="Winged helix' DNA-binding domain"/>
    <property type="match status" value="1"/>
</dbReference>
<dbReference type="InterPro" id="IPR036390">
    <property type="entry name" value="WH_DNA-bd_sf"/>
</dbReference>
<gene>
    <name evidence="4" type="ORF">SAMN05421874_12119</name>
</gene>
<keyword evidence="4" id="KW-0238">DNA-binding</keyword>
<evidence type="ECO:0000259" key="2">
    <source>
        <dbReference type="PROSITE" id="PS50995"/>
    </source>
</evidence>
<evidence type="ECO:0000256" key="1">
    <source>
        <dbReference type="ARBA" id="ARBA00022679"/>
    </source>
</evidence>
<protein>
    <submittedName>
        <fullName evidence="4">DNA-binding transcriptional regulator, MarR family</fullName>
    </submittedName>
</protein>
<dbReference type="Pfam" id="PF12802">
    <property type="entry name" value="MarR_2"/>
    <property type="match status" value="1"/>
</dbReference>
<keyword evidence="1" id="KW-0808">Transferase</keyword>
<dbReference type="GO" id="GO:0003700">
    <property type="term" value="F:DNA-binding transcription factor activity"/>
    <property type="evidence" value="ECO:0007669"/>
    <property type="project" value="InterPro"/>
</dbReference>
<organism evidence="4 5">
    <name type="scientific">Nonomuraea maritima</name>
    <dbReference type="NCBI Taxonomy" id="683260"/>
    <lineage>
        <taxon>Bacteria</taxon>
        <taxon>Bacillati</taxon>
        <taxon>Actinomycetota</taxon>
        <taxon>Actinomycetes</taxon>
        <taxon>Streptosporangiales</taxon>
        <taxon>Streptosporangiaceae</taxon>
        <taxon>Nonomuraea</taxon>
    </lineage>
</organism>
<dbReference type="InterPro" id="IPR000182">
    <property type="entry name" value="GNAT_dom"/>
</dbReference>
<feature type="domain" description="N-acetyltransferase" evidence="3">
    <location>
        <begin position="147"/>
        <end position="300"/>
    </location>
</feature>
<dbReference type="AlphaFoldDB" id="A0A1G9JVG3"/>
<keyword evidence="5" id="KW-1185">Reference proteome</keyword>
<evidence type="ECO:0000313" key="5">
    <source>
        <dbReference type="Proteomes" id="UP000198683"/>
    </source>
</evidence>
<dbReference type="Gene3D" id="1.10.10.10">
    <property type="entry name" value="Winged helix-like DNA-binding domain superfamily/Winged helix DNA-binding domain"/>
    <property type="match status" value="1"/>
</dbReference>
<dbReference type="InterPro" id="IPR050769">
    <property type="entry name" value="NAT_camello-type"/>
</dbReference>
<sequence length="302" mass="34009">MPDRVAAVRAFSRFYTELIGVLQAGLHETPYSLTECRVIFELGRYGQMEVGEVRRLLDLDAGYLSRILNRLESDGLVRRERSAVDARRQTVVLTDDGRSTCAMLEERADSQVRDLLAGLAEEDQERLVSAMTLIRGLLQKSSKGAAYVLRPPRAGDLGWVVHRHGVLYSREYGWGPGFEAEVARVAAAYLDHDSARKAGWIAEVDGKRVGCVFCVPRDPETAQLRLLLVEPSARGMGIGRRLVEECLRFAADAGYRRIMLWTRDDLVSARRIYKEAGFTLSEQHEGEESGHKLTEEIWTRDL</sequence>